<organism evidence="1 2">
    <name type="scientific">Dactylosporangium salmoneum</name>
    <dbReference type="NCBI Taxonomy" id="53361"/>
    <lineage>
        <taxon>Bacteria</taxon>
        <taxon>Bacillati</taxon>
        <taxon>Actinomycetota</taxon>
        <taxon>Actinomycetes</taxon>
        <taxon>Micromonosporales</taxon>
        <taxon>Micromonosporaceae</taxon>
        <taxon>Dactylosporangium</taxon>
    </lineage>
</organism>
<gene>
    <name evidence="1" type="ORF">GCM10010170_037220</name>
</gene>
<comment type="caution">
    <text evidence="1">The sequence shown here is derived from an EMBL/GenBank/DDBJ whole genome shotgun (WGS) entry which is preliminary data.</text>
</comment>
<dbReference type="EMBL" id="BAAARV010000027">
    <property type="protein sequence ID" value="GAA2348611.1"/>
    <property type="molecule type" value="Genomic_DNA"/>
</dbReference>
<name>A0ABP5TB77_9ACTN</name>
<proteinExistence type="predicted"/>
<accession>A0ABP5TB77</accession>
<sequence>MAAAPFGYRAPMILPGYADTFPDEVDVAALAVDGWHLAERPGFWAAHWREQFIDDDNLLSRAWGVSEAVVTERMNDLYAPQAWPVFRIELRGDAELAVVFRNFADDGGVDYLVLPGSGRKVIEIAGLEGHQRGPGLSWPELVAVADRQPGRVRRAQTLLLLAPAFGDEAADTPDAVSALSDAMRTLGATGDTAKLAALAVSDEVVFWGHVPWVAGVPDMDYAPRNPASPFALSVAERQLVTELLAS</sequence>
<protein>
    <submittedName>
        <fullName evidence="1">Uncharacterized protein</fullName>
    </submittedName>
</protein>
<dbReference type="Proteomes" id="UP001501444">
    <property type="component" value="Unassembled WGS sequence"/>
</dbReference>
<keyword evidence="2" id="KW-1185">Reference proteome</keyword>
<dbReference type="RefSeq" id="WP_344613675.1">
    <property type="nucleotide sequence ID" value="NZ_BAAARV010000027.1"/>
</dbReference>
<reference evidence="2" key="1">
    <citation type="journal article" date="2019" name="Int. J. Syst. Evol. Microbiol.">
        <title>The Global Catalogue of Microorganisms (GCM) 10K type strain sequencing project: providing services to taxonomists for standard genome sequencing and annotation.</title>
        <authorList>
            <consortium name="The Broad Institute Genomics Platform"/>
            <consortium name="The Broad Institute Genome Sequencing Center for Infectious Disease"/>
            <person name="Wu L."/>
            <person name="Ma J."/>
        </authorList>
    </citation>
    <scope>NUCLEOTIDE SEQUENCE [LARGE SCALE GENOMIC DNA]</scope>
    <source>
        <strain evidence="2">JCM 3272</strain>
    </source>
</reference>
<evidence type="ECO:0000313" key="2">
    <source>
        <dbReference type="Proteomes" id="UP001501444"/>
    </source>
</evidence>
<evidence type="ECO:0000313" key="1">
    <source>
        <dbReference type="EMBL" id="GAA2348611.1"/>
    </source>
</evidence>